<dbReference type="InterPro" id="IPR058792">
    <property type="entry name" value="Beta-barrel_RND_2"/>
</dbReference>
<evidence type="ECO:0000259" key="5">
    <source>
        <dbReference type="Pfam" id="PF25917"/>
    </source>
</evidence>
<dbReference type="InterPro" id="IPR058625">
    <property type="entry name" value="MdtA-like_BSH"/>
</dbReference>
<dbReference type="PANTHER" id="PTHR32347">
    <property type="entry name" value="EFFLUX SYSTEM COMPONENT YKNX-RELATED"/>
    <property type="match status" value="1"/>
</dbReference>
<dbReference type="RefSeq" id="WP_341399346.1">
    <property type="nucleotide sequence ID" value="NZ_JBBUTI010000007.1"/>
</dbReference>
<evidence type="ECO:0000256" key="4">
    <source>
        <dbReference type="SAM" id="Coils"/>
    </source>
</evidence>
<gene>
    <name evidence="7" type="ORF">AACH00_11840</name>
</gene>
<dbReference type="Pfam" id="PF25954">
    <property type="entry name" value="Beta-barrel_RND_2"/>
    <property type="match status" value="1"/>
</dbReference>
<organism evidence="7 8">
    <name type="scientific">Ideonella margarita</name>
    <dbReference type="NCBI Taxonomy" id="2984191"/>
    <lineage>
        <taxon>Bacteria</taxon>
        <taxon>Pseudomonadati</taxon>
        <taxon>Pseudomonadota</taxon>
        <taxon>Betaproteobacteria</taxon>
        <taxon>Burkholderiales</taxon>
        <taxon>Sphaerotilaceae</taxon>
        <taxon>Ideonella</taxon>
    </lineage>
</organism>
<accession>A0ABU9C5Y3</accession>
<dbReference type="PANTHER" id="PTHR32347:SF14">
    <property type="entry name" value="EFFLUX SYSTEM COMPONENT YKNX-RELATED"/>
    <property type="match status" value="1"/>
</dbReference>
<sequence>MPADLNTSPAAEALPAWLQHDQRPLWRRPAVRIGALTLLATVVAASLWLMRNDDAARPIFVTQALTRGDVALTVSANGTLQPTRSVSLGSELSGTVAEVLVDVNDRVRKGQVLVKLDTAKLNDQVTQAQANLGAAEATLATARANLKEMKLALARQEEAHRLSGGRVPAATDLDSARAAVDKAIASEASALAGVDDMRAALSTNRTNLSKASIRSPIDGVILTRSVEPGNAVAASLQAVTLFTLAEDLTQLKLSVNVDEADVSQISSGQSARFSVSAWPGRSYPANVTRVAFGSTTTDNVVTYTTQLAVDNKDLSLRPGMTATAQIAASRHTGVWVVPVSALSFSPAAPAGGPPPSGAAPKRSMLETLMPGPPGGAMGRKPAGMPGAAAAAATNRTGRPQQIWVLEDGVPVPMPVKIGLSNGQQTEISADGLREGLAVITEQRSASAKP</sequence>
<dbReference type="Gene3D" id="2.40.420.20">
    <property type="match status" value="1"/>
</dbReference>
<proteinExistence type="inferred from homology"/>
<reference evidence="7 8" key="1">
    <citation type="submission" date="2024-04" db="EMBL/GenBank/DDBJ databases">
        <title>Novel species of the genus Ideonella isolated from streams.</title>
        <authorList>
            <person name="Lu H."/>
        </authorList>
    </citation>
    <scope>NUCLEOTIDE SEQUENCE [LARGE SCALE GENOMIC DNA]</scope>
    <source>
        <strain evidence="7 8">LYT19W</strain>
    </source>
</reference>
<evidence type="ECO:0000256" key="3">
    <source>
        <dbReference type="ARBA" id="ARBA00023054"/>
    </source>
</evidence>
<dbReference type="NCBIfam" id="TIGR01730">
    <property type="entry name" value="RND_mfp"/>
    <property type="match status" value="1"/>
</dbReference>
<comment type="similarity">
    <text evidence="2">Belongs to the membrane fusion protein (MFP) (TC 8.A.1) family.</text>
</comment>
<name>A0ABU9C5Y3_9BURK</name>
<dbReference type="Gene3D" id="2.40.50.100">
    <property type="match status" value="2"/>
</dbReference>
<dbReference type="Pfam" id="PF25917">
    <property type="entry name" value="BSH_RND"/>
    <property type="match status" value="1"/>
</dbReference>
<feature type="coiled-coil region" evidence="4">
    <location>
        <begin position="118"/>
        <end position="159"/>
    </location>
</feature>
<feature type="domain" description="Multidrug resistance protein MdtA-like barrel-sandwich hybrid" evidence="5">
    <location>
        <begin position="84"/>
        <end position="238"/>
    </location>
</feature>
<keyword evidence="8" id="KW-1185">Reference proteome</keyword>
<dbReference type="InterPro" id="IPR006143">
    <property type="entry name" value="RND_pump_MFP"/>
</dbReference>
<comment type="subcellular location">
    <subcellularLocation>
        <location evidence="1">Cell envelope</location>
    </subcellularLocation>
</comment>
<dbReference type="SUPFAM" id="SSF111369">
    <property type="entry name" value="HlyD-like secretion proteins"/>
    <property type="match status" value="1"/>
</dbReference>
<protein>
    <submittedName>
        <fullName evidence="7">Efflux RND transporter periplasmic adaptor subunit</fullName>
    </submittedName>
</protein>
<feature type="domain" description="CusB-like beta-barrel" evidence="6">
    <location>
        <begin position="253"/>
        <end position="329"/>
    </location>
</feature>
<evidence type="ECO:0000256" key="1">
    <source>
        <dbReference type="ARBA" id="ARBA00004196"/>
    </source>
</evidence>
<keyword evidence="3 4" id="KW-0175">Coiled coil</keyword>
<comment type="caution">
    <text evidence="7">The sequence shown here is derived from an EMBL/GenBank/DDBJ whole genome shotgun (WGS) entry which is preliminary data.</text>
</comment>
<evidence type="ECO:0000259" key="6">
    <source>
        <dbReference type="Pfam" id="PF25954"/>
    </source>
</evidence>
<evidence type="ECO:0000313" key="8">
    <source>
        <dbReference type="Proteomes" id="UP001379945"/>
    </source>
</evidence>
<evidence type="ECO:0000256" key="2">
    <source>
        <dbReference type="ARBA" id="ARBA00009477"/>
    </source>
</evidence>
<evidence type="ECO:0000313" key="7">
    <source>
        <dbReference type="EMBL" id="MEK8047046.1"/>
    </source>
</evidence>
<dbReference type="InterPro" id="IPR050465">
    <property type="entry name" value="UPF0194_transport"/>
</dbReference>
<dbReference type="Proteomes" id="UP001379945">
    <property type="component" value="Unassembled WGS sequence"/>
</dbReference>
<dbReference type="Gene3D" id="2.40.30.170">
    <property type="match status" value="1"/>
</dbReference>
<dbReference type="EMBL" id="JBBUTI010000007">
    <property type="protein sequence ID" value="MEK8047046.1"/>
    <property type="molecule type" value="Genomic_DNA"/>
</dbReference>